<reference evidence="1" key="1">
    <citation type="submission" date="2020-04" db="EMBL/GenBank/DDBJ databases">
        <authorList>
            <person name="Zhang T."/>
        </authorList>
    </citation>
    <scope>NUCLEOTIDE SEQUENCE</scope>
    <source>
        <strain evidence="1">HKST-UBA79</strain>
    </source>
</reference>
<dbReference type="Proteomes" id="UP000740557">
    <property type="component" value="Unassembled WGS sequence"/>
</dbReference>
<evidence type="ECO:0000313" key="2">
    <source>
        <dbReference type="Proteomes" id="UP000740557"/>
    </source>
</evidence>
<accession>A0A955EE48</accession>
<name>A0A955EE48_UNCKA</name>
<gene>
    <name evidence="1" type="ORF">KC980_03075</name>
</gene>
<dbReference type="Gene3D" id="3.40.50.300">
    <property type="entry name" value="P-loop containing nucleotide triphosphate hydrolases"/>
    <property type="match status" value="1"/>
</dbReference>
<evidence type="ECO:0000313" key="1">
    <source>
        <dbReference type="EMBL" id="MCA9308469.1"/>
    </source>
</evidence>
<dbReference type="EMBL" id="JAGQNX010000092">
    <property type="protein sequence ID" value="MCA9308469.1"/>
    <property type="molecule type" value="Genomic_DNA"/>
</dbReference>
<proteinExistence type="predicted"/>
<organism evidence="1 2">
    <name type="scientific">candidate division WWE3 bacterium</name>
    <dbReference type="NCBI Taxonomy" id="2053526"/>
    <lineage>
        <taxon>Bacteria</taxon>
        <taxon>Katanobacteria</taxon>
    </lineage>
</organism>
<dbReference type="InterPro" id="IPR027417">
    <property type="entry name" value="P-loop_NTPase"/>
</dbReference>
<dbReference type="PANTHER" id="PTHR10285">
    <property type="entry name" value="URIDINE KINASE"/>
    <property type="match status" value="1"/>
</dbReference>
<dbReference type="SUPFAM" id="SSF52540">
    <property type="entry name" value="P-loop containing nucleoside triphosphate hydrolases"/>
    <property type="match status" value="1"/>
</dbReference>
<protein>
    <recommendedName>
        <fullName evidence="3">Phosphoribulokinase/uridine kinase domain-containing protein</fullName>
    </recommendedName>
</protein>
<dbReference type="AlphaFoldDB" id="A0A955EE48"/>
<comment type="caution">
    <text evidence="1">The sequence shown here is derived from an EMBL/GenBank/DDBJ whole genome shotgun (WGS) entry which is preliminary data.</text>
</comment>
<reference evidence="1" key="2">
    <citation type="journal article" date="2021" name="Microbiome">
        <title>Successional dynamics and alternative stable states in a saline activated sludge microbial community over 9 years.</title>
        <authorList>
            <person name="Wang Y."/>
            <person name="Ye J."/>
            <person name="Ju F."/>
            <person name="Liu L."/>
            <person name="Boyd J.A."/>
            <person name="Deng Y."/>
            <person name="Parks D.H."/>
            <person name="Jiang X."/>
            <person name="Yin X."/>
            <person name="Woodcroft B.J."/>
            <person name="Tyson G.W."/>
            <person name="Hugenholtz P."/>
            <person name="Polz M.F."/>
            <person name="Zhang T."/>
        </authorList>
    </citation>
    <scope>NUCLEOTIDE SEQUENCE</scope>
    <source>
        <strain evidence="1">HKST-UBA79</strain>
    </source>
</reference>
<evidence type="ECO:0008006" key="3">
    <source>
        <dbReference type="Google" id="ProtNLM"/>
    </source>
</evidence>
<sequence>MYEPYIKTILETTNHCKTPLVSPYFIGIDGLSGAGKSCFASELSSVLANSQIVCLDDFYDNTIYSIDLSEAFRVLNSLQKNTPVSYFPYDWNLRNKSSCSVYRVTTNIVIVEGVYALKSMLLPLYSFKVWLNCEATEAFSRALNRDLEFDSEIKKLWLDHWLPCEHKYVEEYSPSSIADLVVNA</sequence>